<dbReference type="InterPro" id="IPR009030">
    <property type="entry name" value="Growth_fac_rcpt_cys_sf"/>
</dbReference>
<reference evidence="5 6" key="1">
    <citation type="submission" date="2020-08" db="EMBL/GenBank/DDBJ databases">
        <authorList>
            <person name="Newling K."/>
            <person name="Davey J."/>
            <person name="Forrester S."/>
        </authorList>
    </citation>
    <scope>NUCLEOTIDE SEQUENCE [LARGE SCALE GENOMIC DNA]</scope>
    <source>
        <strain evidence="6">Crithidia deanei Carvalho (ATCC PRA-265)</strain>
    </source>
</reference>
<dbReference type="PANTHER" id="PTHR45756:SF1">
    <property type="entry name" value="PROTEIN KINASE DOMAIN CONTAINING PROTEIN"/>
    <property type="match status" value="1"/>
</dbReference>
<keyword evidence="6" id="KW-1185">Reference proteome</keyword>
<feature type="transmembrane region" description="Helical" evidence="2">
    <location>
        <begin position="422"/>
        <end position="445"/>
    </location>
</feature>
<proteinExistence type="predicted"/>
<gene>
    <name evidence="5" type="ORF">ADEAN_000107700</name>
</gene>
<protein>
    <recommendedName>
        <fullName evidence="4">EGF-like domain-containing protein</fullName>
    </recommendedName>
</protein>
<dbReference type="SUPFAM" id="SSF57184">
    <property type="entry name" value="Growth factor receptor domain"/>
    <property type="match status" value="2"/>
</dbReference>
<keyword evidence="2" id="KW-0472">Membrane</keyword>
<evidence type="ECO:0000256" key="3">
    <source>
        <dbReference type="SAM" id="SignalP"/>
    </source>
</evidence>
<evidence type="ECO:0000259" key="4">
    <source>
        <dbReference type="SMART" id="SM00181"/>
    </source>
</evidence>
<dbReference type="AlphaFoldDB" id="A0A7G2C302"/>
<feature type="domain" description="EGF-like" evidence="4">
    <location>
        <begin position="134"/>
        <end position="165"/>
    </location>
</feature>
<dbReference type="VEuPathDB" id="TriTrypDB:ADEAN_000107700"/>
<feature type="domain" description="EGF-like" evidence="4">
    <location>
        <begin position="328"/>
        <end position="360"/>
    </location>
</feature>
<dbReference type="Proteomes" id="UP000515908">
    <property type="component" value="Chromosome 02"/>
</dbReference>
<dbReference type="InterPro" id="IPR000742">
    <property type="entry name" value="EGF"/>
</dbReference>
<dbReference type="InterPro" id="IPR053215">
    <property type="entry name" value="TKL_Ser/Thr_kinase"/>
</dbReference>
<evidence type="ECO:0000313" key="6">
    <source>
        <dbReference type="Proteomes" id="UP000515908"/>
    </source>
</evidence>
<feature type="domain" description="EGF-like" evidence="4">
    <location>
        <begin position="199"/>
        <end position="231"/>
    </location>
</feature>
<feature type="domain" description="EGF-like" evidence="4">
    <location>
        <begin position="264"/>
        <end position="296"/>
    </location>
</feature>
<keyword evidence="2" id="KW-1133">Transmembrane helix</keyword>
<evidence type="ECO:0000313" key="5">
    <source>
        <dbReference type="EMBL" id="CAD2213634.1"/>
    </source>
</evidence>
<keyword evidence="2" id="KW-0812">Transmembrane</keyword>
<dbReference type="EMBL" id="LR877146">
    <property type="protein sequence ID" value="CAD2213634.1"/>
    <property type="molecule type" value="Genomic_DNA"/>
</dbReference>
<feature type="chain" id="PRO_5028886541" description="EGF-like domain-containing protein" evidence="3">
    <location>
        <begin position="31"/>
        <end position="613"/>
    </location>
</feature>
<evidence type="ECO:0000256" key="1">
    <source>
        <dbReference type="SAM" id="MobiDB-lite"/>
    </source>
</evidence>
<accession>A0A7G2C302</accession>
<feature type="signal peptide" evidence="3">
    <location>
        <begin position="1"/>
        <end position="30"/>
    </location>
</feature>
<name>A0A7G2C302_9TRYP</name>
<dbReference type="PANTHER" id="PTHR45756">
    <property type="entry name" value="PALMITOYLTRANSFERASE"/>
    <property type="match status" value="1"/>
</dbReference>
<dbReference type="SMART" id="SM00181">
    <property type="entry name" value="EGF"/>
    <property type="match status" value="4"/>
</dbReference>
<evidence type="ECO:0000256" key="2">
    <source>
        <dbReference type="SAM" id="Phobius"/>
    </source>
</evidence>
<organism evidence="5 6">
    <name type="scientific">Angomonas deanei</name>
    <dbReference type="NCBI Taxonomy" id="59799"/>
    <lineage>
        <taxon>Eukaryota</taxon>
        <taxon>Discoba</taxon>
        <taxon>Euglenozoa</taxon>
        <taxon>Kinetoplastea</taxon>
        <taxon>Metakinetoplastina</taxon>
        <taxon>Trypanosomatida</taxon>
        <taxon>Trypanosomatidae</taxon>
        <taxon>Strigomonadinae</taxon>
        <taxon>Angomonas</taxon>
    </lineage>
</organism>
<sequence>MILRKHTFSKQHCLLLTVLAILSLTSIARADNIPSDALDCIVSDKAATVQTCAAHFGSCIYFTFSSKYGACTCLQQTKDIVPYISHCVDYVDILGRYQCDKYDFSPVLGWCSACEDGYALFNPTVIHTSSFSQSCYKPLANCETYTNGICSACIAGYTLSGGRCVPCNIDNCEFCTFDNLCDRCKNDLVVSTAGNACLTCAITHCASCTDSGLCHTCDDNLHPSSTQKTCVWAFEGCDTYDDSGKCTHCSDGKFPSTDGLSCVNCTNEFCASCMKDNQCSLCQDGYSLTDDGAKCVPDIADCYTYTEAGCKQCTNGKAPSTDSSTCVICGIYYCDRCSHDNKCASCVSGFALDKETNTCVSTATHCCVHDDAVGCSSCLAGYRVTALHACEPCPEGTNCPSPTDVCNVPADGATEKKKGTPWWVWLLVALAVLLVAGVVTFLVVYCCCCKATAHDDVHESARDSEMDEENTAFSSASSSDKEDSDTEAVTLNTQGITTSDAATLFTQEDGASRAVTKSDGTEFSCFSINSRVNRSEGTSMSRDTDGNPLHPPLIGRRFGGEGENGYAAPYGLVRTLAPVGNAPYNHIPNPNGDWNGLPGYPVSRRTANITWAN</sequence>
<keyword evidence="3" id="KW-0732">Signal</keyword>
<feature type="region of interest" description="Disordered" evidence="1">
    <location>
        <begin position="459"/>
        <end position="488"/>
    </location>
</feature>